<evidence type="ECO:0000256" key="1">
    <source>
        <dbReference type="SAM" id="Coils"/>
    </source>
</evidence>
<protein>
    <recommendedName>
        <fullName evidence="2">RING-type domain-containing protein</fullName>
    </recommendedName>
</protein>
<evidence type="ECO:0000313" key="3">
    <source>
        <dbReference type="EMBL" id="QHT76223.1"/>
    </source>
</evidence>
<dbReference type="Pfam" id="PF13639">
    <property type="entry name" value="zf-RING_2"/>
    <property type="match status" value="1"/>
</dbReference>
<name>A0A6C0H895_9ZZZZ</name>
<sequence>MSDNSSHNGSDCPICFETFSNDATILKCKHVFHSDCLVKFLEYKSAKQNGWGHFLCPICRRICCNITQEILYETYLKHKKNYKETKKQARRARSQLRMWNIKHRILKYFKKYNEKEAYDIIIKDETLTYEMHKLEAIVRQNREKYFKMKVLYETKCCTMCF</sequence>
<reference evidence="3" key="1">
    <citation type="journal article" date="2020" name="Nature">
        <title>Giant virus diversity and host interactions through global metagenomics.</title>
        <authorList>
            <person name="Schulz F."/>
            <person name="Roux S."/>
            <person name="Paez-Espino D."/>
            <person name="Jungbluth S."/>
            <person name="Walsh D.A."/>
            <person name="Denef V.J."/>
            <person name="McMahon K.D."/>
            <person name="Konstantinidis K.T."/>
            <person name="Eloe-Fadrosh E.A."/>
            <person name="Kyrpides N.C."/>
            <person name="Woyke T."/>
        </authorList>
    </citation>
    <scope>NUCLEOTIDE SEQUENCE</scope>
    <source>
        <strain evidence="3">GVMAG-M-3300023179-73</strain>
    </source>
</reference>
<dbReference type="SUPFAM" id="SSF57850">
    <property type="entry name" value="RING/U-box"/>
    <property type="match status" value="1"/>
</dbReference>
<dbReference type="Gene3D" id="3.30.40.10">
    <property type="entry name" value="Zinc/RING finger domain, C3HC4 (zinc finger)"/>
    <property type="match status" value="1"/>
</dbReference>
<dbReference type="InterPro" id="IPR013083">
    <property type="entry name" value="Znf_RING/FYVE/PHD"/>
</dbReference>
<accession>A0A6C0H895</accession>
<feature type="domain" description="RING-type" evidence="2">
    <location>
        <begin position="12"/>
        <end position="60"/>
    </location>
</feature>
<evidence type="ECO:0000259" key="2">
    <source>
        <dbReference type="PROSITE" id="PS50089"/>
    </source>
</evidence>
<proteinExistence type="predicted"/>
<dbReference type="EMBL" id="MN739891">
    <property type="protein sequence ID" value="QHT76223.1"/>
    <property type="molecule type" value="Genomic_DNA"/>
</dbReference>
<dbReference type="SMART" id="SM00184">
    <property type="entry name" value="RING"/>
    <property type="match status" value="1"/>
</dbReference>
<dbReference type="AlphaFoldDB" id="A0A6C0H895"/>
<dbReference type="InterPro" id="IPR001841">
    <property type="entry name" value="Znf_RING"/>
</dbReference>
<dbReference type="PROSITE" id="PS50089">
    <property type="entry name" value="ZF_RING_2"/>
    <property type="match status" value="1"/>
</dbReference>
<feature type="coiled-coil region" evidence="1">
    <location>
        <begin position="75"/>
        <end position="102"/>
    </location>
</feature>
<keyword evidence="1" id="KW-0175">Coiled coil</keyword>
<organism evidence="3">
    <name type="scientific">viral metagenome</name>
    <dbReference type="NCBI Taxonomy" id="1070528"/>
    <lineage>
        <taxon>unclassified sequences</taxon>
        <taxon>metagenomes</taxon>
        <taxon>organismal metagenomes</taxon>
    </lineage>
</organism>